<dbReference type="Proteomes" id="UP001153365">
    <property type="component" value="Unassembled WGS sequence"/>
</dbReference>
<name>A0AAV0BN29_PHAPC</name>
<keyword evidence="1" id="KW-0808">Transferase</keyword>
<comment type="caution">
    <text evidence="2">The sequence shown here is derived from an EMBL/GenBank/DDBJ whole genome shotgun (WGS) entry which is preliminary data.</text>
</comment>
<dbReference type="PANTHER" id="PTHR10982:SF21">
    <property type="entry name" value="FATTY ACID SYNTHASE SUBUNIT BETA"/>
    <property type="match status" value="1"/>
</dbReference>
<sequence length="67" mass="7340">DKENHLKYAMAAVNPRWIGKSFSDTALKEVVGMISKKCDILLEIVNFNLGGQQYVTAGELAGLQTLT</sequence>
<gene>
    <name evidence="2" type="ORF">PPACK8108_LOCUS21692</name>
</gene>
<evidence type="ECO:0000313" key="2">
    <source>
        <dbReference type="EMBL" id="CAH7686977.1"/>
    </source>
</evidence>
<feature type="non-terminal residue" evidence="2">
    <location>
        <position position="67"/>
    </location>
</feature>
<reference evidence="2" key="1">
    <citation type="submission" date="2022-06" db="EMBL/GenBank/DDBJ databases">
        <authorList>
            <consortium name="SYNGENTA / RWTH Aachen University"/>
        </authorList>
    </citation>
    <scope>NUCLEOTIDE SEQUENCE</scope>
</reference>
<dbReference type="EMBL" id="CALTRL010005826">
    <property type="protein sequence ID" value="CAH7686977.1"/>
    <property type="molecule type" value="Genomic_DNA"/>
</dbReference>
<accession>A0AAV0BN29</accession>
<protein>
    <submittedName>
        <fullName evidence="2">Uncharacterized protein</fullName>
    </submittedName>
</protein>
<dbReference type="PANTHER" id="PTHR10982">
    <property type="entry name" value="MALONYL COA-ACYL CARRIER PROTEIN TRANSACYLASE"/>
    <property type="match status" value="1"/>
</dbReference>
<dbReference type="GO" id="GO:0016740">
    <property type="term" value="F:transferase activity"/>
    <property type="evidence" value="ECO:0007669"/>
    <property type="project" value="UniProtKB-KW"/>
</dbReference>
<evidence type="ECO:0000256" key="1">
    <source>
        <dbReference type="ARBA" id="ARBA00022679"/>
    </source>
</evidence>
<feature type="non-terminal residue" evidence="2">
    <location>
        <position position="1"/>
    </location>
</feature>
<keyword evidence="3" id="KW-1185">Reference proteome</keyword>
<evidence type="ECO:0000313" key="3">
    <source>
        <dbReference type="Proteomes" id="UP001153365"/>
    </source>
</evidence>
<organism evidence="2 3">
    <name type="scientific">Phakopsora pachyrhizi</name>
    <name type="common">Asian soybean rust disease fungus</name>
    <dbReference type="NCBI Taxonomy" id="170000"/>
    <lineage>
        <taxon>Eukaryota</taxon>
        <taxon>Fungi</taxon>
        <taxon>Dikarya</taxon>
        <taxon>Basidiomycota</taxon>
        <taxon>Pucciniomycotina</taxon>
        <taxon>Pucciniomycetes</taxon>
        <taxon>Pucciniales</taxon>
        <taxon>Phakopsoraceae</taxon>
        <taxon>Phakopsora</taxon>
    </lineage>
</organism>
<dbReference type="AlphaFoldDB" id="A0AAV0BN29"/>
<dbReference type="InterPro" id="IPR050830">
    <property type="entry name" value="Fungal_FAS"/>
</dbReference>
<dbReference type="Gene3D" id="3.30.70.2430">
    <property type="match status" value="1"/>
</dbReference>
<proteinExistence type="predicted"/>